<comment type="caution">
    <text evidence="1">The sequence shown here is derived from an EMBL/GenBank/DDBJ whole genome shotgun (WGS) entry which is preliminary data.</text>
</comment>
<organism evidence="1 2">
    <name type="scientific">Salinimicrobium flavum</name>
    <dbReference type="NCBI Taxonomy" id="1737065"/>
    <lineage>
        <taxon>Bacteria</taxon>
        <taxon>Pseudomonadati</taxon>
        <taxon>Bacteroidota</taxon>
        <taxon>Flavobacteriia</taxon>
        <taxon>Flavobacteriales</taxon>
        <taxon>Flavobacteriaceae</taxon>
        <taxon>Salinimicrobium</taxon>
    </lineage>
</organism>
<dbReference type="InterPro" id="IPR050793">
    <property type="entry name" value="CMP-NeuNAc_synthase"/>
</dbReference>
<proteinExistence type="predicted"/>
<name>A0ABW5IWZ9_9FLAO</name>
<gene>
    <name evidence="1" type="ORF">ACFSTG_08495</name>
</gene>
<sequence>MAKRTVAIIPARGGSKRLPNKNLSLIGGKTLVEHSINYAMGNAGIIDDVVVSSDSKEIIQVAKNTGATVVERPAELSGDESSTISVLKHTLLKLGKKYDVIVLLQPTNPLRPPNLLKDAFKEFENGKYDSLMTVSRSYHKLGKIEEGKFIPFNYKMGQRSQDLEPLYYENGLLYIIRSEIVMNNLLLAEKNLPFKVNHLFANVDIDTIEDLRYAQFLYENDRLKNDDL</sequence>
<keyword evidence="1" id="KW-0548">Nucleotidyltransferase</keyword>
<dbReference type="Gene3D" id="3.90.550.10">
    <property type="entry name" value="Spore Coat Polysaccharide Biosynthesis Protein SpsA, Chain A"/>
    <property type="match status" value="1"/>
</dbReference>
<dbReference type="InterPro" id="IPR029044">
    <property type="entry name" value="Nucleotide-diphossugar_trans"/>
</dbReference>
<dbReference type="CDD" id="cd02513">
    <property type="entry name" value="CMP-NeuAc_Synthase"/>
    <property type="match status" value="1"/>
</dbReference>
<dbReference type="PANTHER" id="PTHR21485">
    <property type="entry name" value="HAD SUPERFAMILY MEMBERS CMAS AND KDSC"/>
    <property type="match status" value="1"/>
</dbReference>
<keyword evidence="1" id="KW-0808">Transferase</keyword>
<dbReference type="EMBL" id="JBHULT010000008">
    <property type="protein sequence ID" value="MFD2517928.1"/>
    <property type="molecule type" value="Genomic_DNA"/>
</dbReference>
<protein>
    <submittedName>
        <fullName evidence="1">Cytidylyltransferase domain-containing protein</fullName>
    </submittedName>
</protein>
<dbReference type="InterPro" id="IPR003329">
    <property type="entry name" value="Cytidylyl_trans"/>
</dbReference>
<evidence type="ECO:0000313" key="1">
    <source>
        <dbReference type="EMBL" id="MFD2517928.1"/>
    </source>
</evidence>
<reference evidence="2" key="1">
    <citation type="journal article" date="2019" name="Int. J. Syst. Evol. Microbiol.">
        <title>The Global Catalogue of Microorganisms (GCM) 10K type strain sequencing project: providing services to taxonomists for standard genome sequencing and annotation.</title>
        <authorList>
            <consortium name="The Broad Institute Genomics Platform"/>
            <consortium name="The Broad Institute Genome Sequencing Center for Infectious Disease"/>
            <person name="Wu L."/>
            <person name="Ma J."/>
        </authorList>
    </citation>
    <scope>NUCLEOTIDE SEQUENCE [LARGE SCALE GENOMIC DNA]</scope>
    <source>
        <strain evidence="2">KCTC 42585</strain>
    </source>
</reference>
<dbReference type="Proteomes" id="UP001597468">
    <property type="component" value="Unassembled WGS sequence"/>
</dbReference>
<evidence type="ECO:0000313" key="2">
    <source>
        <dbReference type="Proteomes" id="UP001597468"/>
    </source>
</evidence>
<dbReference type="GO" id="GO:0016779">
    <property type="term" value="F:nucleotidyltransferase activity"/>
    <property type="evidence" value="ECO:0007669"/>
    <property type="project" value="UniProtKB-KW"/>
</dbReference>
<dbReference type="PANTHER" id="PTHR21485:SF6">
    <property type="entry name" value="N-ACYLNEURAMINATE CYTIDYLYLTRANSFERASE-RELATED"/>
    <property type="match status" value="1"/>
</dbReference>
<dbReference type="SUPFAM" id="SSF53448">
    <property type="entry name" value="Nucleotide-diphospho-sugar transferases"/>
    <property type="match status" value="1"/>
</dbReference>
<keyword evidence="2" id="KW-1185">Reference proteome</keyword>
<accession>A0ABW5IWZ9</accession>
<dbReference type="RefSeq" id="WP_380751076.1">
    <property type="nucleotide sequence ID" value="NZ_JBHULT010000008.1"/>
</dbReference>
<dbReference type="Pfam" id="PF02348">
    <property type="entry name" value="CTP_transf_3"/>
    <property type="match status" value="1"/>
</dbReference>